<dbReference type="InterPro" id="IPR012337">
    <property type="entry name" value="RNaseH-like_sf"/>
</dbReference>
<gene>
    <name evidence="5" type="primary">CSH_0412</name>
</gene>
<reference evidence="5" key="1">
    <citation type="submission" date="2014-05" db="EMBL/GenBank/DDBJ databases">
        <title>Assembled transcriptome sequences from leg hypodermis of the spider Cupiennius salei.</title>
        <authorList>
            <person name="French A.S."/>
            <person name="Li A.W."/>
            <person name="Meisner S."/>
            <person name="Torkkeli P.H."/>
        </authorList>
    </citation>
    <scope>NUCLEOTIDE SEQUENCE</scope>
    <source>
        <tissue evidence="5">Leg</tissue>
    </source>
</reference>
<dbReference type="EMBL" id="GBFC01000069">
    <property type="protein sequence ID" value="JAC59269.1"/>
    <property type="molecule type" value="mRNA"/>
</dbReference>
<dbReference type="InterPro" id="IPR045246">
    <property type="entry name" value="Piwi_ago-like"/>
</dbReference>
<evidence type="ECO:0000259" key="3">
    <source>
        <dbReference type="PROSITE" id="PS50821"/>
    </source>
</evidence>
<dbReference type="Gene3D" id="3.40.50.2300">
    <property type="match status" value="1"/>
</dbReference>
<dbReference type="InterPro" id="IPR003100">
    <property type="entry name" value="PAZ_dom"/>
</dbReference>
<accession>A0A061QLI6</accession>
<evidence type="ECO:0000256" key="2">
    <source>
        <dbReference type="SAM" id="MobiDB-lite"/>
    </source>
</evidence>
<feature type="compositionally biased region" description="Basic and acidic residues" evidence="2">
    <location>
        <begin position="24"/>
        <end position="45"/>
    </location>
</feature>
<dbReference type="InterPro" id="IPR036085">
    <property type="entry name" value="PAZ_dom_sf"/>
</dbReference>
<dbReference type="GO" id="GO:0034587">
    <property type="term" value="P:piRNA processing"/>
    <property type="evidence" value="ECO:0007669"/>
    <property type="project" value="UniProtKB-ARBA"/>
</dbReference>
<dbReference type="Pfam" id="PF02171">
    <property type="entry name" value="Piwi"/>
    <property type="match status" value="1"/>
</dbReference>
<dbReference type="SUPFAM" id="SSF53098">
    <property type="entry name" value="Ribonuclease H-like"/>
    <property type="match status" value="1"/>
</dbReference>
<dbReference type="Gene3D" id="2.170.260.10">
    <property type="entry name" value="paz domain"/>
    <property type="match status" value="1"/>
</dbReference>
<dbReference type="SMART" id="SM00949">
    <property type="entry name" value="PAZ"/>
    <property type="match status" value="1"/>
</dbReference>
<dbReference type="InterPro" id="IPR014811">
    <property type="entry name" value="ArgoL1"/>
</dbReference>
<dbReference type="AlphaFoldDB" id="A0A061QLI6"/>
<dbReference type="InterPro" id="IPR032474">
    <property type="entry name" value="Argonaute_N"/>
</dbReference>
<comment type="similarity">
    <text evidence="1">Belongs to the argonaute family.</text>
</comment>
<dbReference type="Pfam" id="PF16486">
    <property type="entry name" value="ArgoN"/>
    <property type="match status" value="1"/>
</dbReference>
<dbReference type="CDD" id="cd04657">
    <property type="entry name" value="Piwi_ago-like"/>
    <property type="match status" value="1"/>
</dbReference>
<dbReference type="PROSITE" id="PS50822">
    <property type="entry name" value="PIWI"/>
    <property type="match status" value="1"/>
</dbReference>
<dbReference type="SMART" id="SM00950">
    <property type="entry name" value="Piwi"/>
    <property type="match status" value="1"/>
</dbReference>
<dbReference type="Gene3D" id="3.30.420.10">
    <property type="entry name" value="Ribonuclease H-like superfamily/Ribonuclease H"/>
    <property type="match status" value="1"/>
</dbReference>
<protein>
    <submittedName>
        <fullName evidence="5">Putative argonaute</fullName>
    </submittedName>
</protein>
<feature type="compositionally biased region" description="Basic residues" evidence="2">
    <location>
        <begin position="1"/>
        <end position="11"/>
    </location>
</feature>
<feature type="region of interest" description="Disordered" evidence="2">
    <location>
        <begin position="1"/>
        <end position="131"/>
    </location>
</feature>
<dbReference type="InterPro" id="IPR036397">
    <property type="entry name" value="RNaseH_sf"/>
</dbReference>
<dbReference type="PANTHER" id="PTHR22891">
    <property type="entry name" value="EUKARYOTIC TRANSLATION INITIATION FACTOR 2C"/>
    <property type="match status" value="1"/>
</dbReference>
<name>A0A061QLI6_CUPSA</name>
<dbReference type="Pfam" id="PF02170">
    <property type="entry name" value="PAZ"/>
    <property type="match status" value="1"/>
</dbReference>
<dbReference type="SUPFAM" id="SSF101690">
    <property type="entry name" value="PAZ domain"/>
    <property type="match status" value="1"/>
</dbReference>
<dbReference type="CDD" id="cd02846">
    <property type="entry name" value="PAZ_argonaute_like"/>
    <property type="match status" value="1"/>
</dbReference>
<evidence type="ECO:0000256" key="1">
    <source>
        <dbReference type="RuleBase" id="RU361178"/>
    </source>
</evidence>
<evidence type="ECO:0000313" key="5">
    <source>
        <dbReference type="EMBL" id="JAC59269.1"/>
    </source>
</evidence>
<proteinExistence type="evidence at transcript level"/>
<dbReference type="PROSITE" id="PS50821">
    <property type="entry name" value="PAZ"/>
    <property type="match status" value="1"/>
</dbReference>
<organism evidence="5">
    <name type="scientific">Cupiennius salei</name>
    <name type="common">American wandering spider</name>
    <dbReference type="NCBI Taxonomy" id="6928"/>
    <lineage>
        <taxon>Eukaryota</taxon>
        <taxon>Metazoa</taxon>
        <taxon>Ecdysozoa</taxon>
        <taxon>Arthropoda</taxon>
        <taxon>Chelicerata</taxon>
        <taxon>Arachnida</taxon>
        <taxon>Araneae</taxon>
        <taxon>Araneomorphae</taxon>
        <taxon>Entelegynae</taxon>
        <taxon>Lycosoidea</taxon>
        <taxon>Ctenidae</taxon>
        <taxon>Cupiennius</taxon>
    </lineage>
</organism>
<evidence type="ECO:0000259" key="4">
    <source>
        <dbReference type="PROSITE" id="PS50822"/>
    </source>
</evidence>
<dbReference type="InterPro" id="IPR003165">
    <property type="entry name" value="Piwi"/>
</dbReference>
<feature type="domain" description="PAZ" evidence="3">
    <location>
        <begin position="423"/>
        <end position="533"/>
    </location>
</feature>
<dbReference type="Pfam" id="PF16487">
    <property type="entry name" value="ArgoMid"/>
    <property type="match status" value="1"/>
</dbReference>
<dbReference type="GO" id="GO:0003723">
    <property type="term" value="F:RNA binding"/>
    <property type="evidence" value="ECO:0007669"/>
    <property type="project" value="InterPro"/>
</dbReference>
<feature type="domain" description="Piwi" evidence="4">
    <location>
        <begin position="704"/>
        <end position="1009"/>
    </location>
</feature>
<dbReference type="SMART" id="SM01163">
    <property type="entry name" value="DUF1785"/>
    <property type="match status" value="1"/>
</dbReference>
<sequence>MPKKGKGRGRGRGTPSESTAPVPRGERRPGFEEDRNRGHGRERGRAQLAPQEAQQHAEMGASRGRDTTTLTSGAMPPKSVRKPDVQQTSVPEFFAKEATSVTQPGASGPVTESDRKFKSSSQEAHSMKEEGLAFVREETEMSSKASSRKKKLHKAEEEAVLSKTAGISLGYKEPVKQTMAKRPNYAIIDERNHIPLYVNYFKLTFKDTVVYHYDIDISDSTKDKKIGKSVMSEGRTLKEDIEHNVKHVEHQKRRNMGKAKCREIISKMFCTNETLKKYCPVYDGQKNLFTSQSLPCKNSTQFPVDITLEGKDKRFFVTLTPVKKKDQTNIISLEPLKELYTNRSNEIPSEVLLVFETVMSHREPPLQQVHFRNSFFYLQGGMKTNLGYGLEIWRGYDQSVQLTKSGPVVVINLAAKAFHKAGPVIDYACDVLRTDITNIPRLTKFQIRSLSEALKGLQIQVTHQRHPRKYKIKAVSDDAASEILLEVNKKKVSVAQYFLEKYRRLNYPHLPCLHMHSNNNTTFIPMETCEVTEGQPKIGKLSAELTSTMIRSTAVDPKTRKDAIVKTASEVNNISGKYMKAFGLLMDIKMIQVDGRIIAAPQIAYGGPPDDMNRIAKPDKKGVWRVEGGKNFYKVVKIENWVLISFADRRRFGYEILNKFCQFLVESGRKCGMRLDRPKSVEIYGREISTEKVLYQAKKSGAEMAVVVLNRRDEYHTYDEVKFLADFKYNLVTQCMEDKTLGRINDQITTNVCLKVNVKLGGINHILHQKLKVFNEPVTVLGIDAIHWVRGCGYPSIVSIVGSLNPTASRYALTCDLQRNKKGRISQEIITDMKKMSKVILNKFKEENRGRDPVKIIVFRDGVSDGQFQHALDYEVGGLQEACNELFQKILPITYLIVQKHHQTRLFPARPNQGVGKNLNVPPGTCVDKDITHPVYFDYYICSHEGIQGTSKPAHYTILHDDNHFSSDELQQLCHFLCHTNVRCTRSVSLPAPVMYADLAAARAKKYADLHIASDNASSDSNIQRNLPDDVEKAIRGMQSFENNMFYI</sequence>
<dbReference type="InterPro" id="IPR032473">
    <property type="entry name" value="Argonaute_Mid_dom"/>
</dbReference>
<dbReference type="Pfam" id="PF08699">
    <property type="entry name" value="ArgoL1"/>
    <property type="match status" value="1"/>
</dbReference>